<dbReference type="STRING" id="758803.SAMN05421803_102311"/>
<dbReference type="Gene3D" id="1.10.3210.10">
    <property type="entry name" value="Hypothetical protein af1432"/>
    <property type="match status" value="1"/>
</dbReference>
<gene>
    <name evidence="1" type="ORF">SAMN05421803_102311</name>
</gene>
<dbReference type="RefSeq" id="WP_073376151.1">
    <property type="nucleotide sequence ID" value="NZ_FQZK01000002.1"/>
</dbReference>
<evidence type="ECO:0000313" key="1">
    <source>
        <dbReference type="EMBL" id="SHI85877.1"/>
    </source>
</evidence>
<dbReference type="PANTHER" id="PTHR21174">
    <property type="match status" value="1"/>
</dbReference>
<dbReference type="PANTHER" id="PTHR21174:SF0">
    <property type="entry name" value="HD PHOSPHOHYDROLASE FAMILY PROTEIN-RELATED"/>
    <property type="match status" value="1"/>
</dbReference>
<protein>
    <submittedName>
        <fullName evidence="1">Predicted metal-dependent phosphohydrolase, HD superfamily</fullName>
    </submittedName>
</protein>
<dbReference type="SUPFAM" id="SSF109604">
    <property type="entry name" value="HD-domain/PDEase-like"/>
    <property type="match status" value="1"/>
</dbReference>
<keyword evidence="2" id="KW-1185">Reference proteome</keyword>
<dbReference type="InterPro" id="IPR009218">
    <property type="entry name" value="HD_phosphohydro"/>
</dbReference>
<reference evidence="1 2" key="1">
    <citation type="submission" date="2016-11" db="EMBL/GenBank/DDBJ databases">
        <authorList>
            <person name="Jaros S."/>
            <person name="Januszkiewicz K."/>
            <person name="Wedrychowicz H."/>
        </authorList>
    </citation>
    <scope>NUCLEOTIDE SEQUENCE [LARGE SCALE GENOMIC DNA]</scope>
    <source>
        <strain evidence="1 2">CGMCC 4.5723</strain>
    </source>
</reference>
<evidence type="ECO:0000313" key="2">
    <source>
        <dbReference type="Proteomes" id="UP000184452"/>
    </source>
</evidence>
<dbReference type="PIRSF" id="PIRSF035170">
    <property type="entry name" value="HD_phosphohydro"/>
    <property type="match status" value="1"/>
</dbReference>
<accession>A0A1M6EK79</accession>
<dbReference type="GO" id="GO:0016787">
    <property type="term" value="F:hydrolase activity"/>
    <property type="evidence" value="ECO:0007669"/>
    <property type="project" value="UniProtKB-KW"/>
</dbReference>
<organism evidence="1 2">
    <name type="scientific">Nocardiopsis flavescens</name>
    <dbReference type="NCBI Taxonomy" id="758803"/>
    <lineage>
        <taxon>Bacteria</taxon>
        <taxon>Bacillati</taxon>
        <taxon>Actinomycetota</taxon>
        <taxon>Actinomycetes</taxon>
        <taxon>Streptosporangiales</taxon>
        <taxon>Nocardiopsidaceae</taxon>
        <taxon>Nocardiopsis</taxon>
    </lineage>
</organism>
<name>A0A1M6EK79_9ACTN</name>
<dbReference type="OrthoDB" id="9808993at2"/>
<dbReference type="Proteomes" id="UP000184452">
    <property type="component" value="Unassembled WGS sequence"/>
</dbReference>
<dbReference type="EMBL" id="FQZK01000002">
    <property type="protein sequence ID" value="SHI85877.1"/>
    <property type="molecule type" value="Genomic_DNA"/>
</dbReference>
<keyword evidence="1" id="KW-0378">Hydrolase</keyword>
<sequence>MLEEEEGVLLDASWRRLAGDSPEARAVGRELLLRWSEPHRRYHTLTHLWATLRAVDVLAHEAASPDLVRYAVWFHDAVYETEPGLDEDRSAVLARELLPMTGMAPERTEEVARLVLVTKEHAPGPDDPDGQVLSDADLSVLAGSPDEYLAYTAAVRAEYRRVSDADFRAGRSRVLNALLRAPGLFRTEFGRVHWEPRARSNMLAELDRLAAGAPADLP</sequence>
<proteinExistence type="predicted"/>
<dbReference type="AlphaFoldDB" id="A0A1M6EK79"/>